<keyword evidence="2" id="KW-1185">Reference proteome</keyword>
<dbReference type="InterPro" id="IPR012337">
    <property type="entry name" value="RNaseH-like_sf"/>
</dbReference>
<proteinExistence type="predicted"/>
<sequence length="428" mass="48608">MIGDNASNMQKAFRLVKDVYPHITTLGCVAHTLNLLCKNIVKIEVINACKDMAMNMIKTIKNSQKEKNAGETLKLPCDTRWGSYYTSFKSLENTKVALQTLAVHEKATFLLAVEKYALFDDNFLNFIGQCKLIMEPISDAIFQLEGNEIYIHKMKTKKAMPWSTSMKWQRLGLNVVANLASHRAKDGFWNRRRFLWVDINDISAVTRWKGLCGSTALSKVAVRILRAPCTSAAVERSFSAHNDIPDDCVPDSPSIPICQSPEPCTSGLNRFEFFDCDQFDDDELQFWTSLSKSQFNSILRQTPSLRVRSDCSATVLGVYLVKIRTGESDERLASKFNMSRRTNLVKPFLVVCTYGYIIDVVGPNPATTSDVSILRHLLENVESPWHWCFETQKIFILDRGFRDSIPIIEECSTYATTICHHPEEEENN</sequence>
<accession>A0A835G2U9</accession>
<organism evidence="1 2">
    <name type="scientific">Spodoptera exigua</name>
    <name type="common">Beet armyworm</name>
    <name type="synonym">Noctua fulgens</name>
    <dbReference type="NCBI Taxonomy" id="7107"/>
    <lineage>
        <taxon>Eukaryota</taxon>
        <taxon>Metazoa</taxon>
        <taxon>Ecdysozoa</taxon>
        <taxon>Arthropoda</taxon>
        <taxon>Hexapoda</taxon>
        <taxon>Insecta</taxon>
        <taxon>Pterygota</taxon>
        <taxon>Neoptera</taxon>
        <taxon>Endopterygota</taxon>
        <taxon>Lepidoptera</taxon>
        <taxon>Glossata</taxon>
        <taxon>Ditrysia</taxon>
        <taxon>Noctuoidea</taxon>
        <taxon>Noctuidae</taxon>
        <taxon>Amphipyrinae</taxon>
        <taxon>Spodoptera</taxon>
    </lineage>
</organism>
<protein>
    <recommendedName>
        <fullName evidence="3">DUF659 domain-containing protein</fullName>
    </recommendedName>
</protein>
<gene>
    <name evidence="1" type="ORF">HW555_013702</name>
</gene>
<comment type="caution">
    <text evidence="1">The sequence shown here is derived from an EMBL/GenBank/DDBJ whole genome shotgun (WGS) entry which is preliminary data.</text>
</comment>
<evidence type="ECO:0000313" key="1">
    <source>
        <dbReference type="EMBL" id="KAF9405654.1"/>
    </source>
</evidence>
<evidence type="ECO:0008006" key="3">
    <source>
        <dbReference type="Google" id="ProtNLM"/>
    </source>
</evidence>
<reference evidence="1" key="1">
    <citation type="submission" date="2020-08" db="EMBL/GenBank/DDBJ databases">
        <title>Spodoptera exigua strain:BAW_Kor-Di-RS1 Genome sequencing and assembly.</title>
        <authorList>
            <person name="Kim J."/>
            <person name="Nam H.Y."/>
            <person name="Kwon M."/>
            <person name="Choi J.H."/>
            <person name="Cho S.R."/>
            <person name="Kim G.-H."/>
        </authorList>
    </citation>
    <scope>NUCLEOTIDE SEQUENCE</scope>
    <source>
        <strain evidence="1">BAW_Kor-Di-RS1</strain>
        <tissue evidence="1">Whole-body</tissue>
    </source>
</reference>
<name>A0A835G2U9_SPOEX</name>
<dbReference type="Proteomes" id="UP000648187">
    <property type="component" value="Unassembled WGS sequence"/>
</dbReference>
<evidence type="ECO:0000313" key="2">
    <source>
        <dbReference type="Proteomes" id="UP000648187"/>
    </source>
</evidence>
<dbReference type="SUPFAM" id="SSF53098">
    <property type="entry name" value="Ribonuclease H-like"/>
    <property type="match status" value="1"/>
</dbReference>
<dbReference type="AlphaFoldDB" id="A0A835G2U9"/>
<dbReference type="EMBL" id="JACKWZ010000702">
    <property type="protein sequence ID" value="KAF9405654.1"/>
    <property type="molecule type" value="Genomic_DNA"/>
</dbReference>